<evidence type="ECO:0000313" key="20">
    <source>
        <dbReference type="Proteomes" id="UP000749559"/>
    </source>
</evidence>
<feature type="compositionally biased region" description="Polar residues" evidence="15">
    <location>
        <begin position="118"/>
        <end position="135"/>
    </location>
</feature>
<evidence type="ECO:0000259" key="17">
    <source>
        <dbReference type="Pfam" id="PF00690"/>
    </source>
</evidence>
<dbReference type="SUPFAM" id="SSF56784">
    <property type="entry name" value="HAD-like"/>
    <property type="match status" value="1"/>
</dbReference>
<keyword evidence="20" id="KW-1185">Reference proteome</keyword>
<name>A0A8J1UVF1_OWEFU</name>
<dbReference type="GO" id="GO:0005524">
    <property type="term" value="F:ATP binding"/>
    <property type="evidence" value="ECO:0007669"/>
    <property type="project" value="UniProtKB-UniRule"/>
</dbReference>
<dbReference type="Proteomes" id="UP000749559">
    <property type="component" value="Unassembled WGS sequence"/>
</dbReference>
<dbReference type="PRINTS" id="PR00119">
    <property type="entry name" value="CATATPASE"/>
</dbReference>
<dbReference type="Pfam" id="PF00122">
    <property type="entry name" value="E1-E2_ATPase"/>
    <property type="match status" value="1"/>
</dbReference>
<comment type="similarity">
    <text evidence="2 14">Belongs to the cation transport ATPase (P-type) (TC 3.A.3) family. Type V subfamily.</text>
</comment>
<dbReference type="Pfam" id="PF00690">
    <property type="entry name" value="Cation_ATPase_N"/>
    <property type="match status" value="1"/>
</dbReference>
<feature type="transmembrane region" description="Helical" evidence="14">
    <location>
        <begin position="446"/>
        <end position="469"/>
    </location>
</feature>
<dbReference type="GO" id="GO:0046872">
    <property type="term" value="F:metal ion binding"/>
    <property type="evidence" value="ECO:0007669"/>
    <property type="project" value="UniProtKB-UniRule"/>
</dbReference>
<dbReference type="NCBIfam" id="TIGR01657">
    <property type="entry name" value="P-ATPase-V"/>
    <property type="match status" value="1"/>
</dbReference>
<evidence type="ECO:0000256" key="5">
    <source>
        <dbReference type="ARBA" id="ARBA00022723"/>
    </source>
</evidence>
<evidence type="ECO:0000256" key="14">
    <source>
        <dbReference type="RuleBase" id="RU362082"/>
    </source>
</evidence>
<dbReference type="SUPFAM" id="SSF81653">
    <property type="entry name" value="Calcium ATPase, transduction domain A"/>
    <property type="match status" value="1"/>
</dbReference>
<dbReference type="InterPro" id="IPR023214">
    <property type="entry name" value="HAD_sf"/>
</dbReference>
<evidence type="ECO:0000256" key="10">
    <source>
        <dbReference type="ARBA" id="ARBA00022967"/>
    </source>
</evidence>
<keyword evidence="11 14" id="KW-1133">Transmembrane helix</keyword>
<evidence type="ECO:0000256" key="8">
    <source>
        <dbReference type="ARBA" id="ARBA00022840"/>
    </source>
</evidence>
<keyword evidence="6 14" id="KW-0547">Nucleotide-binding</keyword>
<protein>
    <recommendedName>
        <fullName evidence="14">Cation-transporting ATPase</fullName>
        <ecNumber evidence="14">7.2.2.-</ecNumber>
    </recommendedName>
</protein>
<feature type="region of interest" description="Disordered" evidence="15">
    <location>
        <begin position="108"/>
        <end position="135"/>
    </location>
</feature>
<feature type="transmembrane region" description="Helical" evidence="14">
    <location>
        <begin position="995"/>
        <end position="1018"/>
    </location>
</feature>
<keyword evidence="10 14" id="KW-1278">Translocase</keyword>
<evidence type="ECO:0000256" key="6">
    <source>
        <dbReference type="ARBA" id="ARBA00022741"/>
    </source>
</evidence>
<dbReference type="FunFam" id="3.40.50.1000:FF:000045">
    <property type="entry name" value="Cation-transporting ATPase"/>
    <property type="match status" value="1"/>
</dbReference>
<evidence type="ECO:0000256" key="15">
    <source>
        <dbReference type="SAM" id="MobiDB-lite"/>
    </source>
</evidence>
<feature type="transmembrane region" description="Helical" evidence="14">
    <location>
        <begin position="1071"/>
        <end position="1090"/>
    </location>
</feature>
<dbReference type="GO" id="GO:0015662">
    <property type="term" value="F:P-type ion transporter activity"/>
    <property type="evidence" value="ECO:0007669"/>
    <property type="project" value="InterPro"/>
</dbReference>
<dbReference type="InterPro" id="IPR047821">
    <property type="entry name" value="P5B-type_ATPase"/>
</dbReference>
<evidence type="ECO:0000256" key="13">
    <source>
        <dbReference type="ARBA" id="ARBA00049360"/>
    </source>
</evidence>
<dbReference type="InterPro" id="IPR004014">
    <property type="entry name" value="ATPase_P-typ_cation-transptr_N"/>
</dbReference>
<dbReference type="InterPro" id="IPR059000">
    <property type="entry name" value="ATPase_P-type_domA"/>
</dbReference>
<dbReference type="InterPro" id="IPR018303">
    <property type="entry name" value="ATPase_P-typ_P_site"/>
</dbReference>
<dbReference type="PROSITE" id="PS00154">
    <property type="entry name" value="ATPASE_E1_E2"/>
    <property type="match status" value="1"/>
</dbReference>
<dbReference type="Pfam" id="PF13246">
    <property type="entry name" value="Cation_ATPase"/>
    <property type="match status" value="1"/>
</dbReference>
<dbReference type="InterPro" id="IPR044492">
    <property type="entry name" value="P_typ_ATPase_HD_dom"/>
</dbReference>
<gene>
    <name evidence="19" type="ORF">OFUS_LOCUS423</name>
</gene>
<feature type="transmembrane region" description="Helical" evidence="14">
    <location>
        <begin position="928"/>
        <end position="950"/>
    </location>
</feature>
<evidence type="ECO:0000313" key="19">
    <source>
        <dbReference type="EMBL" id="CAH1772705.1"/>
    </source>
</evidence>
<feature type="domain" description="P5B-type ATPase N-terminal" evidence="18">
    <location>
        <begin position="32"/>
        <end position="155"/>
    </location>
</feature>
<evidence type="ECO:0000256" key="4">
    <source>
        <dbReference type="ARBA" id="ARBA00022692"/>
    </source>
</evidence>
<dbReference type="OrthoDB" id="48943at2759"/>
<dbReference type="EC" id="7.2.2.-" evidence="14"/>
<feature type="transmembrane region" description="Helical" evidence="14">
    <location>
        <begin position="235"/>
        <end position="255"/>
    </location>
</feature>
<comment type="catalytic activity">
    <reaction evidence="13 14">
        <text>ATP + H2O = ADP + phosphate + H(+)</text>
        <dbReference type="Rhea" id="RHEA:13065"/>
        <dbReference type="ChEBI" id="CHEBI:15377"/>
        <dbReference type="ChEBI" id="CHEBI:15378"/>
        <dbReference type="ChEBI" id="CHEBI:30616"/>
        <dbReference type="ChEBI" id="CHEBI:43474"/>
        <dbReference type="ChEBI" id="CHEBI:456216"/>
    </reaction>
</comment>
<keyword evidence="4 14" id="KW-0812">Transmembrane</keyword>
<dbReference type="GO" id="GO:0015203">
    <property type="term" value="F:polyamine transmembrane transporter activity"/>
    <property type="evidence" value="ECO:0007669"/>
    <property type="project" value="TreeGrafter"/>
</dbReference>
<evidence type="ECO:0000256" key="11">
    <source>
        <dbReference type="ARBA" id="ARBA00022989"/>
    </source>
</evidence>
<dbReference type="InterPro" id="IPR001757">
    <property type="entry name" value="P_typ_ATPase"/>
</dbReference>
<keyword evidence="12 14" id="KW-0472">Membrane</keyword>
<feature type="transmembrane region" description="Helical" evidence="14">
    <location>
        <begin position="956"/>
        <end position="974"/>
    </location>
</feature>
<keyword evidence="5 14" id="KW-0479">Metal-binding</keyword>
<feature type="transmembrane region" description="Helical" evidence="14">
    <location>
        <begin position="1110"/>
        <end position="1133"/>
    </location>
</feature>
<dbReference type="Gene3D" id="3.40.1110.10">
    <property type="entry name" value="Calcium-transporting ATPase, cytoplasmic domain N"/>
    <property type="match status" value="1"/>
</dbReference>
<feature type="compositionally biased region" description="Polar residues" evidence="15">
    <location>
        <begin position="1225"/>
        <end position="1242"/>
    </location>
</feature>
<evidence type="ECO:0000256" key="7">
    <source>
        <dbReference type="ARBA" id="ARBA00022753"/>
    </source>
</evidence>
<dbReference type="InterPro" id="IPR023298">
    <property type="entry name" value="ATPase_P-typ_TM_dom_sf"/>
</dbReference>
<reference evidence="19" key="1">
    <citation type="submission" date="2022-03" db="EMBL/GenBank/DDBJ databases">
        <authorList>
            <person name="Martin C."/>
        </authorList>
    </citation>
    <scope>NUCLEOTIDE SEQUENCE</scope>
</reference>
<evidence type="ECO:0000256" key="3">
    <source>
        <dbReference type="ARBA" id="ARBA00022553"/>
    </source>
</evidence>
<keyword evidence="3" id="KW-0597">Phosphoprotein</keyword>
<dbReference type="NCBIfam" id="TIGR01494">
    <property type="entry name" value="ATPase_P-type"/>
    <property type="match status" value="2"/>
</dbReference>
<dbReference type="FunFam" id="1.20.1110.10:FF:000023">
    <property type="entry name" value="Cation-transporting ATPase"/>
    <property type="match status" value="1"/>
</dbReference>
<dbReference type="InterPro" id="IPR047819">
    <property type="entry name" value="P5A-ATPase_N"/>
</dbReference>
<dbReference type="PANTHER" id="PTHR45630:SF8">
    <property type="entry name" value="CATION-TRANSPORTING ATPASE"/>
    <property type="match status" value="1"/>
</dbReference>
<organism evidence="19 20">
    <name type="scientific">Owenia fusiformis</name>
    <name type="common">Polychaete worm</name>
    <dbReference type="NCBI Taxonomy" id="6347"/>
    <lineage>
        <taxon>Eukaryota</taxon>
        <taxon>Metazoa</taxon>
        <taxon>Spiralia</taxon>
        <taxon>Lophotrochozoa</taxon>
        <taxon>Annelida</taxon>
        <taxon>Polychaeta</taxon>
        <taxon>Sedentaria</taxon>
        <taxon>Canalipalpata</taxon>
        <taxon>Sabellida</taxon>
        <taxon>Oweniida</taxon>
        <taxon>Oweniidae</taxon>
        <taxon>Owenia</taxon>
    </lineage>
</organism>
<dbReference type="FunFam" id="3.40.1110.10:FF:000026">
    <property type="entry name" value="Cation-transporting ATPase"/>
    <property type="match status" value="1"/>
</dbReference>
<feature type="transmembrane region" description="Helical" evidence="14">
    <location>
        <begin position="207"/>
        <end position="229"/>
    </location>
</feature>
<feature type="transmembrane region" description="Helical" evidence="14">
    <location>
        <begin position="413"/>
        <end position="434"/>
    </location>
</feature>
<evidence type="ECO:0000259" key="16">
    <source>
        <dbReference type="Pfam" id="PF00122"/>
    </source>
</evidence>
<evidence type="ECO:0000256" key="9">
    <source>
        <dbReference type="ARBA" id="ARBA00022842"/>
    </source>
</evidence>
<feature type="transmembrane region" description="Helical" evidence="14">
    <location>
        <begin position="1042"/>
        <end position="1059"/>
    </location>
</feature>
<dbReference type="EMBL" id="CAIIXF020000001">
    <property type="protein sequence ID" value="CAH1772705.1"/>
    <property type="molecule type" value="Genomic_DNA"/>
</dbReference>
<dbReference type="Gene3D" id="2.70.150.10">
    <property type="entry name" value="Calcium-transporting ATPase, cytoplasmic transduction domain A"/>
    <property type="match status" value="1"/>
</dbReference>
<dbReference type="Gene3D" id="3.40.50.1000">
    <property type="entry name" value="HAD superfamily/HAD-like"/>
    <property type="match status" value="1"/>
</dbReference>
<dbReference type="SFLD" id="SFLDF00027">
    <property type="entry name" value="p-type_atpase"/>
    <property type="match status" value="1"/>
</dbReference>
<dbReference type="GO" id="GO:0031902">
    <property type="term" value="C:late endosome membrane"/>
    <property type="evidence" value="ECO:0007669"/>
    <property type="project" value="UniProtKB-SubCell"/>
</dbReference>
<proteinExistence type="inferred from homology"/>
<dbReference type="InterPro" id="IPR036412">
    <property type="entry name" value="HAD-like_sf"/>
</dbReference>
<dbReference type="GO" id="GO:0019829">
    <property type="term" value="F:ATPase-coupled monoatomic cation transmembrane transporter activity"/>
    <property type="evidence" value="ECO:0007669"/>
    <property type="project" value="UniProtKB-UniRule"/>
</dbReference>
<evidence type="ECO:0000256" key="1">
    <source>
        <dbReference type="ARBA" id="ARBA00004107"/>
    </source>
</evidence>
<feature type="region of interest" description="Disordered" evidence="15">
    <location>
        <begin position="1209"/>
        <end position="1244"/>
    </location>
</feature>
<dbReference type="InterPro" id="IPR023299">
    <property type="entry name" value="ATPase_P-typ_cyto_dom_N"/>
</dbReference>
<dbReference type="SUPFAM" id="SSF81665">
    <property type="entry name" value="Calcium ATPase, transmembrane domain M"/>
    <property type="match status" value="1"/>
</dbReference>
<keyword evidence="9 14" id="KW-0460">Magnesium</keyword>
<dbReference type="SFLD" id="SFLDG00002">
    <property type="entry name" value="C1.7:_P-type_atpase_like"/>
    <property type="match status" value="1"/>
</dbReference>
<evidence type="ECO:0000259" key="18">
    <source>
        <dbReference type="Pfam" id="PF12409"/>
    </source>
</evidence>
<sequence length="1307" mass="146561">MVKSNGQIKEGTGVGIPTMDPSKTYVNPGVEGQMEIYGYRLNKIKRAVTWVFIILTVGFLRLIFYWKPDWYIKCTRDPVSLAQAETVLLLDQYKRWLVSQVRLTTQDGEPFDPRHHTLTSSHYSQTRDTPAASNSQLGEESCLRYFVSKKVKYLWVKNKAAFERQQGLESNHPCSYFHEAKGLSQKDKERRRVSYGFNSIRVHVKPILVLLITEILNPFYVFQLFSVILWYFDEYYYYASAIIVMSAISITATIYQTRTMQRALKETIHSEEIVGVCQGKNDFADVPSDLLVPGDIIEIPRQGCVMQVDAVLITGNCIVNESMLTGESVPVTKTPLPNPQLSTNKEVMFNIKQHSRHVLFCGTKVIQTRYYGSEKVKAVVIRTGFMTSKGELVRSIMYPKPVDFKFTQDSYKFIGVLALISAIGMLYTLIIMVQRGDSAGHVVLRVLDLVTIVVPPALPAAMTIGIVFAQSRLKDRLVYCISPSSINVTGSINVVCFDKTGTLTEDGLDMWGVVPTYGQESNNTFQAPEHDPSLLPKGPLSAAMATCHSLTIIEGVISGDPLDLKMFESTKWDLEEPGEDASKFDVFSPTVVRPKTSDNKRISASFDSPDNIPYEIGIVRQFTFSSSLQRMSVITRTLGSTHFDLYTKGAPEMVASLCRQETVPVDFHDVLMQYTQQGYRVIAVAYKPLPKMSLVKVQRAQREQMENDLIFLGLLVMENRLKQETSPVIRQLRDADLRTIMVTGDNMLTALSVARDCEMIDPNDKVILVTVVPPIGKQNAQIEWTYAEDTKSKVEEIHTKQMETYSLEIEEGNEHFHFAITGKSWGLIRQYYPDIIPKLVVRGTVFARMSPEQKSQLVEALQEVGYYVGMCGDGANDCGALKTAHAGVSLSEAEASVASPFTSKEPNITCIPAVIKEGRAALVTSFGIFKYMATYSLCQFISVLLLYWIGANLTDFQFLYIDLALLTTLSITYGRTGAYPKLVRERPPVSLISTAPIMSLFIQMSAMLAVQVGTWFYVKEQPWFEPFVPNEDDEYASDEENAVFIVSAFQYITLAIIYSKGSPYRKSIFSNYWFLANLIVLTAVTVWLTVYPLQFIIDFMELQPPPSIPFRLILLGIAVANFFICFLLETFLIDTNLIRQKCQNALQRCMNRDDRYHYEAVEEEIAELPQWPPVKSSQSIVDLLRIESSPGVVDVDDISPTTVLTPLSDSTQLISPKSPEPDSGYSGTASLVSPNSGSSNPNAILPDHPVEGNVVPLLSSQEPTDLVDTYPVPIDRTIRNEQLHQMSNLTTHNNVPLLQLGHSATQL</sequence>
<accession>A0A8J1UVF1</accession>
<comment type="caution">
    <text evidence="19">The sequence shown here is derived from an EMBL/GenBank/DDBJ whole genome shotgun (WGS) entry which is preliminary data.</text>
</comment>
<keyword evidence="7" id="KW-0967">Endosome</keyword>
<dbReference type="Pfam" id="PF12409">
    <property type="entry name" value="P5-ATPase"/>
    <property type="match status" value="1"/>
</dbReference>
<dbReference type="GO" id="GO:0016887">
    <property type="term" value="F:ATP hydrolysis activity"/>
    <property type="evidence" value="ECO:0007669"/>
    <property type="project" value="InterPro"/>
</dbReference>
<evidence type="ECO:0000256" key="12">
    <source>
        <dbReference type="ARBA" id="ARBA00023136"/>
    </source>
</evidence>
<keyword evidence="8 14" id="KW-0067">ATP-binding</keyword>
<dbReference type="PANTHER" id="PTHR45630">
    <property type="entry name" value="CATION-TRANSPORTING ATPASE-RELATED"/>
    <property type="match status" value="1"/>
</dbReference>
<feature type="transmembrane region" description="Helical" evidence="14">
    <location>
        <begin position="47"/>
        <end position="66"/>
    </location>
</feature>
<dbReference type="InterPro" id="IPR006544">
    <property type="entry name" value="P-type_TPase_V"/>
</dbReference>
<feature type="domain" description="Cation-transporting P-type ATPase N-terminal" evidence="17">
    <location>
        <begin position="179"/>
        <end position="230"/>
    </location>
</feature>
<comment type="subcellular location">
    <subcellularLocation>
        <location evidence="1">Late endosome membrane</location>
        <topology evidence="1">Multi-pass membrane protein</topology>
    </subcellularLocation>
    <subcellularLocation>
        <location evidence="14">Membrane</location>
        <topology evidence="14">Multi-pass membrane protein</topology>
    </subcellularLocation>
</comment>
<dbReference type="SFLD" id="SFLDS00003">
    <property type="entry name" value="Haloacid_Dehalogenase"/>
    <property type="match status" value="1"/>
</dbReference>
<feature type="domain" description="P-type ATPase A" evidence="16">
    <location>
        <begin position="281"/>
        <end position="396"/>
    </location>
</feature>
<dbReference type="InterPro" id="IPR008250">
    <property type="entry name" value="ATPase_P-typ_transduc_dom_A_sf"/>
</dbReference>
<evidence type="ECO:0000256" key="2">
    <source>
        <dbReference type="ARBA" id="ARBA00006000"/>
    </source>
</evidence>
<dbReference type="CDD" id="cd07542">
    <property type="entry name" value="P-type_ATPase_cation"/>
    <property type="match status" value="1"/>
</dbReference>
<dbReference type="GO" id="GO:0006874">
    <property type="term" value="P:intracellular calcium ion homeostasis"/>
    <property type="evidence" value="ECO:0007669"/>
    <property type="project" value="TreeGrafter"/>
</dbReference>